<feature type="compositionally biased region" description="Basic and acidic residues" evidence="1">
    <location>
        <begin position="60"/>
        <end position="116"/>
    </location>
</feature>
<evidence type="ECO:0000313" key="3">
    <source>
        <dbReference type="Proteomes" id="UP000315003"/>
    </source>
</evidence>
<dbReference type="EMBL" id="CP036272">
    <property type="protein sequence ID" value="QDT59240.1"/>
    <property type="molecule type" value="Genomic_DNA"/>
</dbReference>
<dbReference type="AlphaFoldDB" id="A0A517SSZ7"/>
<feature type="compositionally biased region" description="Basic and acidic residues" evidence="1">
    <location>
        <begin position="124"/>
        <end position="133"/>
    </location>
</feature>
<dbReference type="Proteomes" id="UP000315003">
    <property type="component" value="Chromosome"/>
</dbReference>
<evidence type="ECO:0000313" key="2">
    <source>
        <dbReference type="EMBL" id="QDT59240.1"/>
    </source>
</evidence>
<dbReference type="OrthoDB" id="282085at2"/>
<protein>
    <submittedName>
        <fullName evidence="2">Uncharacterized protein</fullName>
    </submittedName>
</protein>
<feature type="region of interest" description="Disordered" evidence="1">
    <location>
        <begin position="1"/>
        <end position="133"/>
    </location>
</feature>
<gene>
    <name evidence="2" type="ORF">SV7mr_17470</name>
</gene>
<feature type="compositionally biased region" description="Gly residues" evidence="1">
    <location>
        <begin position="22"/>
        <end position="31"/>
    </location>
</feature>
<accession>A0A517SSZ7</accession>
<sequence>MRNFLDIPQAGSRPGMSPGAGLAAGIGGAAAGGAAADFLQNRDASPGQMPARPGTGERPGTADRGDLANRRDPEARPGDRRDQVSNNREDRSNNRGDRTENRGDRTNDRQDRREQFSDNQAGRIENRGEWQQNREERRDYVNDYMNRYPLRGDFWRENPAWGRWAITRPYRWASWAAVTSWFPWGWSQPVSYSYGNNVYYEGDQVYYGDQVYASADEYADQASQIATSAPEAQDNEEWLTLGVFAVTQDGETSGPPPTMFVQLAVSKTGIIAGTFYNQSTDKSVEIEGAVDQKSQRAAWVGKGQERPLMETGINNLTEDAAPALIHFEDGQTEQVLLVRLEDPEGESQQ</sequence>
<name>A0A517SSZ7_9BACT</name>
<evidence type="ECO:0000256" key="1">
    <source>
        <dbReference type="SAM" id="MobiDB-lite"/>
    </source>
</evidence>
<proteinExistence type="predicted"/>
<organism evidence="2 3">
    <name type="scientific">Stieleria bergensis</name>
    <dbReference type="NCBI Taxonomy" id="2528025"/>
    <lineage>
        <taxon>Bacteria</taxon>
        <taxon>Pseudomonadati</taxon>
        <taxon>Planctomycetota</taxon>
        <taxon>Planctomycetia</taxon>
        <taxon>Pirellulales</taxon>
        <taxon>Pirellulaceae</taxon>
        <taxon>Stieleria</taxon>
    </lineage>
</organism>
<dbReference type="RefSeq" id="WP_145270983.1">
    <property type="nucleotide sequence ID" value="NZ_CP036272.1"/>
</dbReference>
<reference evidence="2 3" key="1">
    <citation type="submission" date="2019-02" db="EMBL/GenBank/DDBJ databases">
        <title>Deep-cultivation of Planctomycetes and their phenomic and genomic characterization uncovers novel biology.</title>
        <authorList>
            <person name="Wiegand S."/>
            <person name="Jogler M."/>
            <person name="Boedeker C."/>
            <person name="Pinto D."/>
            <person name="Vollmers J."/>
            <person name="Rivas-Marin E."/>
            <person name="Kohn T."/>
            <person name="Peeters S.H."/>
            <person name="Heuer A."/>
            <person name="Rast P."/>
            <person name="Oberbeckmann S."/>
            <person name="Bunk B."/>
            <person name="Jeske O."/>
            <person name="Meyerdierks A."/>
            <person name="Storesund J.E."/>
            <person name="Kallscheuer N."/>
            <person name="Luecker S."/>
            <person name="Lage O.M."/>
            <person name="Pohl T."/>
            <person name="Merkel B.J."/>
            <person name="Hornburger P."/>
            <person name="Mueller R.-W."/>
            <person name="Bruemmer F."/>
            <person name="Labrenz M."/>
            <person name="Spormann A.M."/>
            <person name="Op den Camp H."/>
            <person name="Overmann J."/>
            <person name="Amann R."/>
            <person name="Jetten M.S.M."/>
            <person name="Mascher T."/>
            <person name="Medema M.H."/>
            <person name="Devos D.P."/>
            <person name="Kaster A.-K."/>
            <person name="Ovreas L."/>
            <person name="Rohde M."/>
            <person name="Galperin M.Y."/>
            <person name="Jogler C."/>
        </authorList>
    </citation>
    <scope>NUCLEOTIDE SEQUENCE [LARGE SCALE GENOMIC DNA]</scope>
    <source>
        <strain evidence="2 3">SV_7m_r</strain>
    </source>
</reference>
<keyword evidence="3" id="KW-1185">Reference proteome</keyword>